<dbReference type="RefSeq" id="XP_019770153.1">
    <property type="nucleotide sequence ID" value="XM_019914594.2"/>
</dbReference>
<proteinExistence type="predicted"/>
<name>A0AAR5QAA2_DENPD</name>
<organism evidence="1 2">
    <name type="scientific">Dendroctonus ponderosae</name>
    <name type="common">Mountain pine beetle</name>
    <dbReference type="NCBI Taxonomy" id="77166"/>
    <lineage>
        <taxon>Eukaryota</taxon>
        <taxon>Metazoa</taxon>
        <taxon>Ecdysozoa</taxon>
        <taxon>Arthropoda</taxon>
        <taxon>Hexapoda</taxon>
        <taxon>Insecta</taxon>
        <taxon>Pterygota</taxon>
        <taxon>Neoptera</taxon>
        <taxon>Endopterygota</taxon>
        <taxon>Coleoptera</taxon>
        <taxon>Polyphaga</taxon>
        <taxon>Cucujiformia</taxon>
        <taxon>Curculionidae</taxon>
        <taxon>Scolytinae</taxon>
        <taxon>Dendroctonus</taxon>
    </lineage>
</organism>
<dbReference type="GeneID" id="109544432"/>
<reference evidence="2" key="1">
    <citation type="journal article" date="2013" name="Genome Biol.">
        <title>Draft genome of the mountain pine beetle, Dendroctonus ponderosae Hopkins, a major forest pest.</title>
        <authorList>
            <person name="Keeling C.I."/>
            <person name="Yuen M.M."/>
            <person name="Liao N.Y."/>
            <person name="Docking T.R."/>
            <person name="Chan S.K."/>
            <person name="Taylor G.A."/>
            <person name="Palmquist D.L."/>
            <person name="Jackman S.D."/>
            <person name="Nguyen A."/>
            <person name="Li M."/>
            <person name="Henderson H."/>
            <person name="Janes J.K."/>
            <person name="Zhao Y."/>
            <person name="Pandoh P."/>
            <person name="Moore R."/>
            <person name="Sperling F.A."/>
            <person name="Huber D.P."/>
            <person name="Birol I."/>
            <person name="Jones S.J."/>
            <person name="Bohlmann J."/>
        </authorList>
    </citation>
    <scope>NUCLEOTIDE SEQUENCE</scope>
</reference>
<dbReference type="Gene3D" id="2.60.40.10">
    <property type="entry name" value="Immunoglobulins"/>
    <property type="match status" value="2"/>
</dbReference>
<dbReference type="InterPro" id="IPR036179">
    <property type="entry name" value="Ig-like_dom_sf"/>
</dbReference>
<dbReference type="InterPro" id="IPR013783">
    <property type="entry name" value="Ig-like_fold"/>
</dbReference>
<dbReference type="Proteomes" id="UP000019118">
    <property type="component" value="Unassembled WGS sequence"/>
</dbReference>
<protein>
    <recommendedName>
        <fullName evidence="3">Ig-like domain-containing protein</fullName>
    </recommendedName>
</protein>
<evidence type="ECO:0008006" key="3">
    <source>
        <dbReference type="Google" id="ProtNLM"/>
    </source>
</evidence>
<dbReference type="AlphaFoldDB" id="A0AAR5QAA2"/>
<dbReference type="KEGG" id="dpa:109544432"/>
<dbReference type="PANTHER" id="PTHR21261:SF3">
    <property type="entry name" value="BEATEN PATH VII"/>
    <property type="match status" value="1"/>
</dbReference>
<evidence type="ECO:0000313" key="2">
    <source>
        <dbReference type="Proteomes" id="UP000019118"/>
    </source>
</evidence>
<dbReference type="EnsemblMetazoa" id="XM_019914594.1">
    <property type="protein sequence ID" value="XP_019770153.1"/>
    <property type="gene ID" value="LOC109544432"/>
</dbReference>
<keyword evidence="2" id="KW-1185">Reference proteome</keyword>
<accession>A0AAR5QAA2</accession>
<dbReference type="PANTHER" id="PTHR21261">
    <property type="entry name" value="BEAT PROTEIN"/>
    <property type="match status" value="1"/>
</dbReference>
<dbReference type="SUPFAM" id="SSF48726">
    <property type="entry name" value="Immunoglobulin"/>
    <property type="match status" value="1"/>
</dbReference>
<reference evidence="1" key="2">
    <citation type="submission" date="2024-08" db="UniProtKB">
        <authorList>
            <consortium name="EnsemblMetazoa"/>
        </authorList>
    </citation>
    <scope>IDENTIFICATION</scope>
</reference>
<evidence type="ECO:0000313" key="1">
    <source>
        <dbReference type="EnsemblMetazoa" id="XP_019770153.1"/>
    </source>
</evidence>
<sequence>MVRLLRIGSMGMWFIIYLKGVWCNIDRLELIMPRYALKGGEVVLHCDHSVPPEHLHKVEYKKGDDKVLLYVKGRNPACRIWRVRGATLADQYCNATHVRLDNLTFAAGGSYHCVVSMETPSIFTKESDSKELTIIDPQKGDPRISFTKQTFAVGDKLEANCTTFPSRPSPYITWFINDKKVPDHLTRSYSNGLHAHGFFETRAPSIKQISVEVSELHGDVDNKLRLTCVATIPGYVNKEQKYADIRNATVELIIVDEFPAAPSPVEAASSSAEWIQQVAELLLLQLSLVILLL</sequence>